<organism evidence="3 4">
    <name type="scientific">Levilinea saccharolytica</name>
    <dbReference type="NCBI Taxonomy" id="229921"/>
    <lineage>
        <taxon>Bacteria</taxon>
        <taxon>Bacillati</taxon>
        <taxon>Chloroflexota</taxon>
        <taxon>Anaerolineae</taxon>
        <taxon>Anaerolineales</taxon>
        <taxon>Anaerolineaceae</taxon>
        <taxon>Levilinea</taxon>
    </lineage>
</organism>
<evidence type="ECO:0000256" key="1">
    <source>
        <dbReference type="ARBA" id="ARBA00009820"/>
    </source>
</evidence>
<comment type="caution">
    <text evidence="3">The sequence shown here is derived from an EMBL/GenBank/DDBJ whole genome shotgun (WGS) entry which is preliminary data.</text>
</comment>
<dbReference type="InterPro" id="IPR011659">
    <property type="entry name" value="WD40"/>
</dbReference>
<dbReference type="PANTHER" id="PTHR36842">
    <property type="entry name" value="PROTEIN TOLB HOMOLOG"/>
    <property type="match status" value="1"/>
</dbReference>
<dbReference type="SUPFAM" id="SSF69304">
    <property type="entry name" value="Tricorn protease N-terminal domain"/>
    <property type="match status" value="1"/>
</dbReference>
<dbReference type="Proteomes" id="UP000050501">
    <property type="component" value="Unassembled WGS sequence"/>
</dbReference>
<dbReference type="STRING" id="229921.ADN01_14435"/>
<evidence type="ECO:0008006" key="5">
    <source>
        <dbReference type="Google" id="ProtNLM"/>
    </source>
</evidence>
<accession>A0A0P6Y3C1</accession>
<protein>
    <recommendedName>
        <fullName evidence="5">Periplasmic component of the Tol biopolymer transport system</fullName>
    </recommendedName>
</protein>
<gene>
    <name evidence="3" type="ORF">ADN01_14435</name>
</gene>
<name>A0A0P6Y3C1_9CHLR</name>
<feature type="compositionally biased region" description="Pro residues" evidence="2">
    <location>
        <begin position="46"/>
        <end position="62"/>
    </location>
</feature>
<evidence type="ECO:0000313" key="3">
    <source>
        <dbReference type="EMBL" id="KPL79416.1"/>
    </source>
</evidence>
<dbReference type="Pfam" id="PF07676">
    <property type="entry name" value="PD40"/>
    <property type="match status" value="4"/>
</dbReference>
<proteinExistence type="inferred from homology"/>
<evidence type="ECO:0000256" key="2">
    <source>
        <dbReference type="SAM" id="MobiDB-lite"/>
    </source>
</evidence>
<dbReference type="EMBL" id="LGCM01000049">
    <property type="protein sequence ID" value="KPL79416.1"/>
    <property type="molecule type" value="Genomic_DNA"/>
</dbReference>
<comment type="similarity">
    <text evidence="1">Belongs to the TolB family.</text>
</comment>
<keyword evidence="4" id="KW-1185">Reference proteome</keyword>
<dbReference type="Gene3D" id="2.120.10.30">
    <property type="entry name" value="TolB, C-terminal domain"/>
    <property type="match status" value="3"/>
</dbReference>
<reference evidence="3 4" key="1">
    <citation type="submission" date="2015-07" db="EMBL/GenBank/DDBJ databases">
        <title>Genome sequence of Levilinea saccharolytica DSM 16555.</title>
        <authorList>
            <person name="Hemp J."/>
            <person name="Ward L.M."/>
            <person name="Pace L.A."/>
            <person name="Fischer W.W."/>
        </authorList>
    </citation>
    <scope>NUCLEOTIDE SEQUENCE [LARGE SCALE GENOMIC DNA]</scope>
    <source>
        <strain evidence="3 4">KIBI-1</strain>
    </source>
</reference>
<evidence type="ECO:0000313" key="4">
    <source>
        <dbReference type="Proteomes" id="UP000050501"/>
    </source>
</evidence>
<feature type="region of interest" description="Disordered" evidence="2">
    <location>
        <begin position="36"/>
        <end position="62"/>
    </location>
</feature>
<dbReference type="InterPro" id="IPR011042">
    <property type="entry name" value="6-blade_b-propeller_TolB-like"/>
</dbReference>
<dbReference type="AlphaFoldDB" id="A0A0P6Y3C1"/>
<sequence length="621" mass="69576">MIVLVVLNLGLLFLIGWPALTHGALPGLPFGSAPTASLPAAENSPSPAPDLAPGTPTPPPAYIPVASDAEGVRQHGLLLFSMSDGEYQHLFVYHPLYFPLTRLSAPEWDEADPALSPDGTRLAYRSRRNGYWNLYILDLTTGSLTQITDTPQYDGAPTWSPDSQWLAYESYMDDNLEILVQSVVDLSQTPIRLTEDPGLDEHPVWSPQGREIAFVSTRSGEEEIWLARLDQTDNRFHNLSQDSAARNDSPAWSADGKYLSFASEREGASTLYLWNSQQPELRPWPVGPGNHPVWSPNGDVLATELRSPNKTGIQAYNLTDRSLIFPIYQLPGYLEGLEWKKGPLVDWVLGQTFPPEARQLAAPLWNPSLSVNPMPPNGRFGIVPVPDITAPYAYLHDAVDESYNQLRALVARKAGWDFLANLENAYYPLTEPLSPNMNEDWLMTGRGVALNSLPLTAGWMAIVREDYNGQTYWRLYIKARYQDGSQGMPLTQAPWDITARYTGDTRSYEAGGRPARPPAGYWVDFTELAARMAWERQPSLNDWRTYLPSTRFNLYVLTGGLDWYTAMREVYPPEALVTVTYRPTFTRTVTLTPKNFELWTLTPSYTPTLTPTLHPTWTPSP</sequence>